<reference evidence="4" key="1">
    <citation type="journal article" date="2018" name="Genome Biol.">
        <title>SKESA: strategic k-mer extension for scrupulous assemblies.</title>
        <authorList>
            <person name="Souvorov A."/>
            <person name="Agarwala R."/>
            <person name="Lipman D.J."/>
        </authorList>
    </citation>
    <scope>NUCLEOTIDE SEQUENCE</scope>
    <source>
        <strain evidence="4">MA.CK_94/00001630</strain>
    </source>
</reference>
<dbReference type="InterPro" id="IPR036410">
    <property type="entry name" value="HSP_DnaJ_Cys-rich_dom_sf"/>
</dbReference>
<accession>A0A759YHH4</accession>
<evidence type="ECO:0000256" key="3">
    <source>
        <dbReference type="ARBA" id="ARBA00023163"/>
    </source>
</evidence>
<dbReference type="InterPro" id="IPR038500">
    <property type="entry name" value="Antitermination_sf"/>
</dbReference>
<dbReference type="GO" id="GO:0006355">
    <property type="term" value="P:regulation of DNA-templated transcription"/>
    <property type="evidence" value="ECO:0007669"/>
    <property type="project" value="InterPro"/>
</dbReference>
<evidence type="ECO:0000256" key="1">
    <source>
        <dbReference type="ARBA" id="ARBA00023015"/>
    </source>
</evidence>
<reference evidence="4" key="2">
    <citation type="submission" date="2020-02" db="EMBL/GenBank/DDBJ databases">
        <authorList>
            <consortium name="NCBI Pathogen Detection Project"/>
        </authorList>
    </citation>
    <scope>NUCLEOTIDE SEQUENCE</scope>
    <source>
        <strain evidence="4">MA.CK_94/00001630</strain>
    </source>
</reference>
<dbReference type="SUPFAM" id="SSF57938">
    <property type="entry name" value="DnaJ/Hsp40 cysteine-rich domain"/>
    <property type="match status" value="1"/>
</dbReference>
<dbReference type="InterPro" id="IPR003222">
    <property type="entry name" value="Antitermntn"/>
</dbReference>
<dbReference type="Gene3D" id="1.10.274.110">
    <property type="match status" value="2"/>
</dbReference>
<keyword evidence="3" id="KW-0804">Transcription</keyword>
<proteinExistence type="inferred from homology"/>
<protein>
    <submittedName>
        <fullName evidence="4">Antitermination protein</fullName>
    </submittedName>
</protein>
<dbReference type="Pfam" id="PF03589">
    <property type="entry name" value="Antiterm"/>
    <property type="match status" value="2"/>
</dbReference>
<organism evidence="4">
    <name type="scientific">Salmonella enterica</name>
    <name type="common">Salmonella choleraesuis</name>
    <dbReference type="NCBI Taxonomy" id="28901"/>
    <lineage>
        <taxon>Bacteria</taxon>
        <taxon>Pseudomonadati</taxon>
        <taxon>Pseudomonadota</taxon>
        <taxon>Gammaproteobacteria</taxon>
        <taxon>Enterobacterales</taxon>
        <taxon>Enterobacteriaceae</taxon>
        <taxon>Salmonella</taxon>
    </lineage>
</organism>
<sequence length="261" mass="28751">MKLEKSLKYFNPQGAPDSDTRTSASPEHLTRADIMYAIGTTCSRARFGLAAFFGKAGISKTDEQLAVQALARYAMKSAQKNVRKAAGAALGRCCLILARFAFAEYSRSAATCMTCHTCGGSGFTSQSEDVVKYPGIFSSDGVEIVPPKIKHEMVKRICVECNGKGRLKARCRCGGRGVVLDRQKTKERGAPVYKVCERCSGKGFADVPSAAVHRAILNYLPDLHQSSWSRNWKPFYERLVDICWRAEKIADSEFQQVTAEK</sequence>
<comment type="caution">
    <text evidence="4">The sequence shown here is derived from an EMBL/GenBank/DDBJ whole genome shotgun (WGS) entry which is preliminary data.</text>
</comment>
<gene>
    <name evidence="4" type="ORF">G8W61_003638</name>
</gene>
<dbReference type="AlphaFoldDB" id="A0A759YHH4"/>
<evidence type="ECO:0000313" key="4">
    <source>
        <dbReference type="EMBL" id="HAG2283308.1"/>
    </source>
</evidence>
<dbReference type="HAMAP" id="MF_04158">
    <property type="entry name" value="Antitermination_lambda"/>
    <property type="match status" value="1"/>
</dbReference>
<name>A0A759YHH4_SALER</name>
<dbReference type="GO" id="GO:0003677">
    <property type="term" value="F:DNA binding"/>
    <property type="evidence" value="ECO:0007669"/>
    <property type="project" value="UniProtKB-KW"/>
</dbReference>
<keyword evidence="2" id="KW-0238">DNA-binding</keyword>
<dbReference type="EMBL" id="DAAXRP010000013">
    <property type="protein sequence ID" value="HAG2283308.1"/>
    <property type="molecule type" value="Genomic_DNA"/>
</dbReference>
<evidence type="ECO:0000256" key="2">
    <source>
        <dbReference type="ARBA" id="ARBA00023125"/>
    </source>
</evidence>
<keyword evidence="1" id="KW-0805">Transcription regulation</keyword>